<feature type="compositionally biased region" description="Low complexity" evidence="1">
    <location>
        <begin position="285"/>
        <end position="301"/>
    </location>
</feature>
<dbReference type="OrthoDB" id="3363836at2759"/>
<dbReference type="RefSeq" id="XP_009551714.1">
    <property type="nucleotide sequence ID" value="XM_009553419.1"/>
</dbReference>
<dbReference type="AlphaFoldDB" id="W4JTH0"/>
<reference evidence="3 4" key="1">
    <citation type="journal article" date="2012" name="New Phytol.">
        <title>Insight into trade-off between wood decay and parasitism from the genome of a fungal forest pathogen.</title>
        <authorList>
            <person name="Olson A."/>
            <person name="Aerts A."/>
            <person name="Asiegbu F."/>
            <person name="Belbahri L."/>
            <person name="Bouzid O."/>
            <person name="Broberg A."/>
            <person name="Canback B."/>
            <person name="Coutinho P.M."/>
            <person name="Cullen D."/>
            <person name="Dalman K."/>
            <person name="Deflorio G."/>
            <person name="van Diepen L.T."/>
            <person name="Dunand C."/>
            <person name="Duplessis S."/>
            <person name="Durling M."/>
            <person name="Gonthier P."/>
            <person name="Grimwood J."/>
            <person name="Fossdal C.G."/>
            <person name="Hansson D."/>
            <person name="Henrissat B."/>
            <person name="Hietala A."/>
            <person name="Himmelstrand K."/>
            <person name="Hoffmeister D."/>
            <person name="Hogberg N."/>
            <person name="James T.Y."/>
            <person name="Karlsson M."/>
            <person name="Kohler A."/>
            <person name="Kues U."/>
            <person name="Lee Y.H."/>
            <person name="Lin Y.C."/>
            <person name="Lind M."/>
            <person name="Lindquist E."/>
            <person name="Lombard V."/>
            <person name="Lucas S."/>
            <person name="Lunden K."/>
            <person name="Morin E."/>
            <person name="Murat C."/>
            <person name="Park J."/>
            <person name="Raffaello T."/>
            <person name="Rouze P."/>
            <person name="Salamov A."/>
            <person name="Schmutz J."/>
            <person name="Solheim H."/>
            <person name="Stahlberg J."/>
            <person name="Velez H."/>
            <person name="de Vries R.P."/>
            <person name="Wiebenga A."/>
            <person name="Woodward S."/>
            <person name="Yakovlev I."/>
            <person name="Garbelotto M."/>
            <person name="Martin F."/>
            <person name="Grigoriev I.V."/>
            <person name="Stenlid J."/>
        </authorList>
    </citation>
    <scope>NUCLEOTIDE SEQUENCE [LARGE SCALE GENOMIC DNA]</scope>
    <source>
        <strain evidence="3 4">TC 32-1</strain>
    </source>
</reference>
<name>W4JTH0_HETIT</name>
<proteinExistence type="predicted"/>
<organism evidence="3 4">
    <name type="scientific">Heterobasidion irregulare (strain TC 32-1)</name>
    <dbReference type="NCBI Taxonomy" id="747525"/>
    <lineage>
        <taxon>Eukaryota</taxon>
        <taxon>Fungi</taxon>
        <taxon>Dikarya</taxon>
        <taxon>Basidiomycota</taxon>
        <taxon>Agaricomycotina</taxon>
        <taxon>Agaricomycetes</taxon>
        <taxon>Russulales</taxon>
        <taxon>Bondarzewiaceae</taxon>
        <taxon>Heterobasidion</taxon>
        <taxon>Heterobasidion annosum species complex</taxon>
    </lineage>
</organism>
<feature type="compositionally biased region" description="Polar residues" evidence="1">
    <location>
        <begin position="337"/>
        <end position="354"/>
    </location>
</feature>
<gene>
    <name evidence="3" type="ORF">HETIRDRAFT_480997</name>
</gene>
<sequence>MSLDFNHLRIGKAGSPFNHNVKRASASCNTGGFYKSPSAGQSIEYTTPLNISWDTSCLTADAVDIYLYSPGSNTPRIHVWEKVYFSPGSYETELEPRWWNSSSSISLQLAIVDHGTAPYLATLPAGPMFTATYTAPSSGTPAVADVTKADSGVTVVNNMPTTSHGLSTGKIAVAVIIPLMFIVALIVAAYFKISRERGREKRKRWSEAVDKRMSTISTDWRSISAAGASAAIRNSMAIPGNRASSFSFGAIRPNSTFAADGGQAGIGSHAVQDGDDAAPPMSQLRSGARTAAPAASRVSRVSFAADVRPSIESRRTVTSRAFHTGFVPPLPERQDSDTTVSSPDGILSPTQTHGPLSLSVEDIQSRLTGESGPPRPSMDEMLPALRMMQSGANGANEPEYLLSPQSTTALNFPAPPTPTHPPLTSPASQSFMPMQPLPASVMSPDEMMRAYAERRVASPTVANAPAMPAASYGSGMRTLYSPTTPTSAAPFMTHTQDNRKSMAPTMGSRYSTFAEEDAYGGTA</sequence>
<protein>
    <submittedName>
        <fullName evidence="3">Uncharacterized protein</fullName>
    </submittedName>
</protein>
<dbReference type="KEGG" id="hir:HETIRDRAFT_480997"/>
<feature type="region of interest" description="Disordered" evidence="1">
    <location>
        <begin position="259"/>
        <end position="301"/>
    </location>
</feature>
<dbReference type="eggNOG" id="ENOG502S31E">
    <property type="taxonomic scope" value="Eukaryota"/>
</dbReference>
<evidence type="ECO:0000313" key="4">
    <source>
        <dbReference type="Proteomes" id="UP000030671"/>
    </source>
</evidence>
<keyword evidence="2" id="KW-1133">Transmembrane helix</keyword>
<dbReference type="InParanoid" id="W4JTH0"/>
<dbReference type="HOGENOM" id="CLU_027355_0_0_1"/>
<accession>W4JTH0</accession>
<keyword evidence="2" id="KW-0472">Membrane</keyword>
<feature type="transmembrane region" description="Helical" evidence="2">
    <location>
        <begin position="171"/>
        <end position="193"/>
    </location>
</feature>
<feature type="region of interest" description="Disordered" evidence="1">
    <location>
        <begin position="322"/>
        <end position="358"/>
    </location>
</feature>
<keyword evidence="4" id="KW-1185">Reference proteome</keyword>
<evidence type="ECO:0000256" key="1">
    <source>
        <dbReference type="SAM" id="MobiDB-lite"/>
    </source>
</evidence>
<dbReference type="Proteomes" id="UP000030671">
    <property type="component" value="Unassembled WGS sequence"/>
</dbReference>
<keyword evidence="2" id="KW-0812">Transmembrane</keyword>
<evidence type="ECO:0000256" key="2">
    <source>
        <dbReference type="SAM" id="Phobius"/>
    </source>
</evidence>
<evidence type="ECO:0000313" key="3">
    <source>
        <dbReference type="EMBL" id="ETW76847.1"/>
    </source>
</evidence>
<dbReference type="EMBL" id="KI925464">
    <property type="protein sequence ID" value="ETW76847.1"/>
    <property type="molecule type" value="Genomic_DNA"/>
</dbReference>
<dbReference type="GeneID" id="20677951"/>